<keyword evidence="7" id="KW-0698">rRNA processing</keyword>
<comment type="similarity">
    <text evidence="1 7">Belongs to the endoribonuclease YbeY family.</text>
</comment>
<keyword evidence="2 7" id="KW-0540">Nuclease</keyword>
<evidence type="ECO:0000313" key="8">
    <source>
        <dbReference type="EMBL" id="PIW65908.1"/>
    </source>
</evidence>
<evidence type="ECO:0000313" key="9">
    <source>
        <dbReference type="Proteomes" id="UP000231267"/>
    </source>
</evidence>
<dbReference type="EMBL" id="PFGP01000135">
    <property type="protein sequence ID" value="PIW65908.1"/>
    <property type="molecule type" value="Genomic_DNA"/>
</dbReference>
<reference evidence="8 9" key="1">
    <citation type="submission" date="2017-09" db="EMBL/GenBank/DDBJ databases">
        <title>Depth-based differentiation of microbial function through sediment-hosted aquifers and enrichment of novel symbionts in the deep terrestrial subsurface.</title>
        <authorList>
            <person name="Probst A.J."/>
            <person name="Ladd B."/>
            <person name="Jarett J.K."/>
            <person name="Geller-Mcgrath D.E."/>
            <person name="Sieber C.M."/>
            <person name="Emerson J.B."/>
            <person name="Anantharaman K."/>
            <person name="Thomas B.C."/>
            <person name="Malmstrom R."/>
            <person name="Stieglmeier M."/>
            <person name="Klingl A."/>
            <person name="Woyke T."/>
            <person name="Ryan C.M."/>
            <person name="Banfield J.F."/>
        </authorList>
    </citation>
    <scope>NUCLEOTIDE SEQUENCE [LARGE SCALE GENOMIC DNA]</scope>
    <source>
        <strain evidence="8">CG12_big_fil_rev_8_21_14_0_65_43_15</strain>
    </source>
</reference>
<protein>
    <recommendedName>
        <fullName evidence="7">Endoribonuclease YbeY</fullName>
        <ecNumber evidence="7">3.1.-.-</ecNumber>
    </recommendedName>
</protein>
<evidence type="ECO:0000256" key="6">
    <source>
        <dbReference type="ARBA" id="ARBA00022833"/>
    </source>
</evidence>
<accession>A0A2J0LDG7</accession>
<sequence>MNISIINSQKKINVDTDTLRHCAAVTLEFLREKADMLSVYVVDDLEIRNLNYKYRYIDKPTDVLAFSMREGRQLKGGEGILGDVVISAETAAKQARRYKKDIKEEMCLYLAHGILHLVGYNDATSKQRKKMDKAQRLILSRINRDSK</sequence>
<dbReference type="GO" id="GO:0005737">
    <property type="term" value="C:cytoplasm"/>
    <property type="evidence" value="ECO:0007669"/>
    <property type="project" value="UniProtKB-SubCell"/>
</dbReference>
<evidence type="ECO:0000256" key="1">
    <source>
        <dbReference type="ARBA" id="ARBA00010875"/>
    </source>
</evidence>
<dbReference type="InterPro" id="IPR023091">
    <property type="entry name" value="MetalPrtase_cat_dom_sf_prd"/>
</dbReference>
<feature type="binding site" evidence="7">
    <location>
        <position position="122"/>
    </location>
    <ligand>
        <name>Zn(2+)</name>
        <dbReference type="ChEBI" id="CHEBI:29105"/>
        <note>catalytic</note>
    </ligand>
</feature>
<evidence type="ECO:0000256" key="4">
    <source>
        <dbReference type="ARBA" id="ARBA00022759"/>
    </source>
</evidence>
<organism evidence="8 9">
    <name type="scientific">Candidatus Taenaricola geysiri</name>
    <dbReference type="NCBI Taxonomy" id="1974752"/>
    <lineage>
        <taxon>Bacteria</taxon>
        <taxon>Pseudomonadati</taxon>
        <taxon>Candidatus Omnitrophota</taxon>
        <taxon>Candidatus Taenaricola</taxon>
    </lineage>
</organism>
<keyword evidence="6 7" id="KW-0862">Zinc</keyword>
<keyword evidence="3 7" id="KW-0479">Metal-binding</keyword>
<dbReference type="GO" id="GO:0008270">
    <property type="term" value="F:zinc ion binding"/>
    <property type="evidence" value="ECO:0007669"/>
    <property type="project" value="UniProtKB-UniRule"/>
</dbReference>
<proteinExistence type="inferred from homology"/>
<dbReference type="Pfam" id="PF02130">
    <property type="entry name" value="YbeY"/>
    <property type="match status" value="1"/>
</dbReference>
<dbReference type="PROSITE" id="PS01306">
    <property type="entry name" value="UPF0054"/>
    <property type="match status" value="1"/>
</dbReference>
<dbReference type="AlphaFoldDB" id="A0A2J0LDG7"/>
<evidence type="ECO:0000256" key="5">
    <source>
        <dbReference type="ARBA" id="ARBA00022801"/>
    </source>
</evidence>
<dbReference type="GO" id="GO:0006364">
    <property type="term" value="P:rRNA processing"/>
    <property type="evidence" value="ECO:0007669"/>
    <property type="project" value="UniProtKB-UniRule"/>
</dbReference>
<keyword evidence="5 7" id="KW-0378">Hydrolase</keyword>
<keyword evidence="7" id="KW-0690">Ribosome biogenesis</keyword>
<gene>
    <name evidence="7 8" type="primary">ybeY</name>
    <name evidence="8" type="ORF">COW11_06120</name>
</gene>
<comment type="caution">
    <text evidence="8">The sequence shown here is derived from an EMBL/GenBank/DDBJ whole genome shotgun (WGS) entry which is preliminary data.</text>
</comment>
<comment type="subcellular location">
    <subcellularLocation>
        <location evidence="7">Cytoplasm</location>
    </subcellularLocation>
</comment>
<dbReference type="Gene3D" id="3.40.390.30">
    <property type="entry name" value="Metalloproteases ('zincins'), catalytic domain"/>
    <property type="match status" value="1"/>
</dbReference>
<evidence type="ECO:0000256" key="2">
    <source>
        <dbReference type="ARBA" id="ARBA00022722"/>
    </source>
</evidence>
<keyword evidence="7" id="KW-0963">Cytoplasm</keyword>
<dbReference type="InterPro" id="IPR002036">
    <property type="entry name" value="YbeY"/>
</dbReference>
<dbReference type="GO" id="GO:0004222">
    <property type="term" value="F:metalloendopeptidase activity"/>
    <property type="evidence" value="ECO:0007669"/>
    <property type="project" value="InterPro"/>
</dbReference>
<dbReference type="InterPro" id="IPR020549">
    <property type="entry name" value="YbeY_CS"/>
</dbReference>
<evidence type="ECO:0000256" key="3">
    <source>
        <dbReference type="ARBA" id="ARBA00022723"/>
    </source>
</evidence>
<evidence type="ECO:0000256" key="7">
    <source>
        <dbReference type="HAMAP-Rule" id="MF_00009"/>
    </source>
</evidence>
<dbReference type="PANTHER" id="PTHR46986:SF1">
    <property type="entry name" value="ENDORIBONUCLEASE YBEY, CHLOROPLASTIC"/>
    <property type="match status" value="1"/>
</dbReference>
<name>A0A2J0LDG7_9BACT</name>
<dbReference type="Proteomes" id="UP000231267">
    <property type="component" value="Unassembled WGS sequence"/>
</dbReference>
<feature type="binding site" evidence="7">
    <location>
        <position position="116"/>
    </location>
    <ligand>
        <name>Zn(2+)</name>
        <dbReference type="ChEBI" id="CHEBI:29105"/>
        <note>catalytic</note>
    </ligand>
</feature>
<comment type="function">
    <text evidence="7">Single strand-specific metallo-endoribonuclease involved in late-stage 70S ribosome quality control and in maturation of the 3' terminus of the 16S rRNA.</text>
</comment>
<dbReference type="SUPFAM" id="SSF55486">
    <property type="entry name" value="Metalloproteases ('zincins'), catalytic domain"/>
    <property type="match status" value="1"/>
</dbReference>
<dbReference type="HAMAP" id="MF_00009">
    <property type="entry name" value="Endoribonucl_YbeY"/>
    <property type="match status" value="1"/>
</dbReference>
<dbReference type="GO" id="GO:0004521">
    <property type="term" value="F:RNA endonuclease activity"/>
    <property type="evidence" value="ECO:0007669"/>
    <property type="project" value="UniProtKB-UniRule"/>
</dbReference>
<dbReference type="NCBIfam" id="TIGR00043">
    <property type="entry name" value="rRNA maturation RNase YbeY"/>
    <property type="match status" value="1"/>
</dbReference>
<comment type="cofactor">
    <cofactor evidence="7">
        <name>Zn(2+)</name>
        <dbReference type="ChEBI" id="CHEBI:29105"/>
    </cofactor>
    <text evidence="7">Binds 1 zinc ion.</text>
</comment>
<dbReference type="PANTHER" id="PTHR46986">
    <property type="entry name" value="ENDORIBONUCLEASE YBEY, CHLOROPLASTIC"/>
    <property type="match status" value="1"/>
</dbReference>
<dbReference type="EC" id="3.1.-.-" evidence="7"/>
<feature type="binding site" evidence="7">
    <location>
        <position position="112"/>
    </location>
    <ligand>
        <name>Zn(2+)</name>
        <dbReference type="ChEBI" id="CHEBI:29105"/>
        <note>catalytic</note>
    </ligand>
</feature>
<keyword evidence="4 7" id="KW-0255">Endonuclease</keyword>